<organism evidence="1 2">
    <name type="scientific">Vaccinium darrowii</name>
    <dbReference type="NCBI Taxonomy" id="229202"/>
    <lineage>
        <taxon>Eukaryota</taxon>
        <taxon>Viridiplantae</taxon>
        <taxon>Streptophyta</taxon>
        <taxon>Embryophyta</taxon>
        <taxon>Tracheophyta</taxon>
        <taxon>Spermatophyta</taxon>
        <taxon>Magnoliopsida</taxon>
        <taxon>eudicotyledons</taxon>
        <taxon>Gunneridae</taxon>
        <taxon>Pentapetalae</taxon>
        <taxon>asterids</taxon>
        <taxon>Ericales</taxon>
        <taxon>Ericaceae</taxon>
        <taxon>Vaccinioideae</taxon>
        <taxon>Vaccinieae</taxon>
        <taxon>Vaccinium</taxon>
    </lineage>
</organism>
<name>A0ACB7YBC6_9ERIC</name>
<gene>
    <name evidence="1" type="ORF">Vadar_003261</name>
</gene>
<dbReference type="Proteomes" id="UP000828048">
    <property type="component" value="Chromosome 8"/>
</dbReference>
<proteinExistence type="predicted"/>
<dbReference type="EMBL" id="CM037158">
    <property type="protein sequence ID" value="KAH7850811.1"/>
    <property type="molecule type" value="Genomic_DNA"/>
</dbReference>
<protein>
    <submittedName>
        <fullName evidence="1">Uncharacterized protein</fullName>
    </submittedName>
</protein>
<evidence type="ECO:0000313" key="1">
    <source>
        <dbReference type="EMBL" id="KAH7850811.1"/>
    </source>
</evidence>
<evidence type="ECO:0000313" key="2">
    <source>
        <dbReference type="Proteomes" id="UP000828048"/>
    </source>
</evidence>
<sequence>MAKPLTQIRPPTFGKLVTILSIDGGGIRGIIPGVVLSYLESQLQELDGPNARLADYFDVVSGTSTGGLIAAMVTAPKKEDNRPLYAAKEIVPFYLQNCPQIFPQVRGPFAGIRDFFKISNGPKYDGKYLHQLIKGILGETKLHQCLTNLVIPAFDIKKLEPTVFSTFQDDTLSGILSSVDGSTTNNLENLVEVGEKLLTKPVSRVNIGTGRNEPIPNGGTNEEALKAVPARDLYYGLRKLIDDDDDCLEMVTWVKLSKTLDVYVQRADVSEESHSPYKGETHINEDGSEDGGISEDGDGGDDSHESTSLEEFVDSECDESEDDKFF</sequence>
<comment type="caution">
    <text evidence="1">The sequence shown here is derived from an EMBL/GenBank/DDBJ whole genome shotgun (WGS) entry which is preliminary data.</text>
</comment>
<keyword evidence="2" id="KW-1185">Reference proteome</keyword>
<reference evidence="1 2" key="1">
    <citation type="journal article" date="2021" name="Hortic Res">
        <title>High-quality reference genome and annotation aids understanding of berry development for evergreen blueberry (Vaccinium darrowii).</title>
        <authorList>
            <person name="Yu J."/>
            <person name="Hulse-Kemp A.M."/>
            <person name="Babiker E."/>
            <person name="Staton M."/>
        </authorList>
    </citation>
    <scope>NUCLEOTIDE SEQUENCE [LARGE SCALE GENOMIC DNA]</scope>
    <source>
        <strain evidence="2">cv. NJ 8807/NJ 8810</strain>
        <tissue evidence="1">Young leaf</tissue>
    </source>
</reference>
<accession>A0ACB7YBC6</accession>